<dbReference type="Proteomes" id="UP000197025">
    <property type="component" value="Unassembled WGS sequence"/>
</dbReference>
<name>A0A212R1T7_9CHLR</name>
<dbReference type="InParanoid" id="A0A212R1T7"/>
<gene>
    <name evidence="2" type="ORF">SAMN02746019_00000040</name>
</gene>
<evidence type="ECO:0000259" key="1">
    <source>
        <dbReference type="Pfam" id="PF02698"/>
    </source>
</evidence>
<dbReference type="PANTHER" id="PTHR30336:SF6">
    <property type="entry name" value="INTEGRAL MEMBRANE PROTEIN"/>
    <property type="match status" value="1"/>
</dbReference>
<dbReference type="RefSeq" id="WP_088571267.1">
    <property type="nucleotide sequence ID" value="NZ_FYEK01000028.1"/>
</dbReference>
<evidence type="ECO:0000313" key="3">
    <source>
        <dbReference type="Proteomes" id="UP000197025"/>
    </source>
</evidence>
<reference evidence="3" key="1">
    <citation type="submission" date="2017-06" db="EMBL/GenBank/DDBJ databases">
        <authorList>
            <person name="Varghese N."/>
            <person name="Submissions S."/>
        </authorList>
    </citation>
    <scope>NUCLEOTIDE SEQUENCE [LARGE SCALE GENOMIC DNA]</scope>
    <source>
        <strain evidence="3">JAD2</strain>
    </source>
</reference>
<keyword evidence="3" id="KW-1185">Reference proteome</keyword>
<dbReference type="PANTHER" id="PTHR30336">
    <property type="entry name" value="INNER MEMBRANE PROTEIN, PROBABLE PERMEASE"/>
    <property type="match status" value="1"/>
</dbReference>
<dbReference type="EMBL" id="FYEK01000028">
    <property type="protein sequence ID" value="SNB65841.1"/>
    <property type="molecule type" value="Genomic_DNA"/>
</dbReference>
<sequence>MRWGYVGVLIALIAATPVAARFFLGLYSRHRIYERPEEVPSRPAALILGAGLRADGSPTAVLADRVRAGAALYHLGKVELLLLSGDGRSSPYYNEPEAMRRLALRLGVPDAALRLDPEGMRTLDSCRRAREVFGVTRAVVVSQRFHLDRALWLCASAGIDAVGLAADRSTYGNRAIWWSLREIPASLSALIEGLRLRLDRMGNR</sequence>
<dbReference type="OrthoDB" id="9782395at2"/>
<organism evidence="2 3">
    <name type="scientific">Thermoflexus hugenholtzii JAD2</name>
    <dbReference type="NCBI Taxonomy" id="877466"/>
    <lineage>
        <taxon>Bacteria</taxon>
        <taxon>Bacillati</taxon>
        <taxon>Chloroflexota</taxon>
        <taxon>Thermoflexia</taxon>
        <taxon>Thermoflexales</taxon>
        <taxon>Thermoflexaceae</taxon>
        <taxon>Thermoflexus</taxon>
    </lineage>
</organism>
<dbReference type="InterPro" id="IPR003848">
    <property type="entry name" value="DUF218"/>
</dbReference>
<dbReference type="Pfam" id="PF02698">
    <property type="entry name" value="DUF218"/>
    <property type="match status" value="1"/>
</dbReference>
<feature type="domain" description="DUF218" evidence="1">
    <location>
        <begin position="44"/>
        <end position="165"/>
    </location>
</feature>
<accession>A0A212R1T7</accession>
<dbReference type="InterPro" id="IPR051599">
    <property type="entry name" value="Cell_Envelope_Assoc"/>
</dbReference>
<dbReference type="CDD" id="cd06259">
    <property type="entry name" value="YdcF-like"/>
    <property type="match status" value="1"/>
</dbReference>
<dbReference type="AlphaFoldDB" id="A0A212R1T7"/>
<evidence type="ECO:0000313" key="2">
    <source>
        <dbReference type="EMBL" id="SNB65841.1"/>
    </source>
</evidence>
<protein>
    <submittedName>
        <fullName evidence="2">Protein SanA, affects membrane permeability for vancomycin</fullName>
    </submittedName>
</protein>
<dbReference type="GO" id="GO:0005886">
    <property type="term" value="C:plasma membrane"/>
    <property type="evidence" value="ECO:0007669"/>
    <property type="project" value="TreeGrafter"/>
</dbReference>
<proteinExistence type="predicted"/>